<dbReference type="Proteomes" id="UP000215086">
    <property type="component" value="Chromosome"/>
</dbReference>
<dbReference type="KEGG" id="ttf:THTE_4393"/>
<evidence type="ECO:0000313" key="2">
    <source>
        <dbReference type="EMBL" id="ASV76994.1"/>
    </source>
</evidence>
<name>A0A286RLZ8_9BACT</name>
<dbReference type="AlphaFoldDB" id="A0A286RLZ8"/>
<evidence type="ECO:0000313" key="3">
    <source>
        <dbReference type="Proteomes" id="UP000215086"/>
    </source>
</evidence>
<feature type="region of interest" description="Disordered" evidence="1">
    <location>
        <begin position="1"/>
        <end position="29"/>
    </location>
</feature>
<feature type="region of interest" description="Disordered" evidence="1">
    <location>
        <begin position="48"/>
        <end position="72"/>
    </location>
</feature>
<keyword evidence="3" id="KW-1185">Reference proteome</keyword>
<evidence type="ECO:0000256" key="1">
    <source>
        <dbReference type="SAM" id="MobiDB-lite"/>
    </source>
</evidence>
<dbReference type="EMBL" id="CP018477">
    <property type="protein sequence ID" value="ASV76994.1"/>
    <property type="molecule type" value="Genomic_DNA"/>
</dbReference>
<protein>
    <submittedName>
        <fullName evidence="2">Uncharacterized protein</fullName>
    </submittedName>
</protein>
<sequence>MSGPSFNVGSSIPFRRGLKSRAESGAEAPHSTYEVHWLTLDDLSHFTGHDKRAPPKVQERKTLRPYLLRGRG</sequence>
<proteinExistence type="predicted"/>
<feature type="compositionally biased region" description="Polar residues" evidence="1">
    <location>
        <begin position="1"/>
        <end position="10"/>
    </location>
</feature>
<organism evidence="2 3">
    <name type="scientific">Thermogutta terrifontis</name>
    <dbReference type="NCBI Taxonomy" id="1331910"/>
    <lineage>
        <taxon>Bacteria</taxon>
        <taxon>Pseudomonadati</taxon>
        <taxon>Planctomycetota</taxon>
        <taxon>Planctomycetia</taxon>
        <taxon>Pirellulales</taxon>
        <taxon>Thermoguttaceae</taxon>
        <taxon>Thermogutta</taxon>
    </lineage>
</organism>
<feature type="compositionally biased region" description="Basic and acidic residues" evidence="1">
    <location>
        <begin position="48"/>
        <end position="62"/>
    </location>
</feature>
<accession>A0A286RLZ8</accession>
<reference evidence="2 3" key="1">
    <citation type="journal article" name="Front. Microbiol.">
        <title>Sugar Metabolism of the First Thermophilic Planctomycete Thermogutta terrifontis: Comparative Genomic and Transcriptomic Approaches.</title>
        <authorList>
            <person name="Elcheninov A.G."/>
            <person name="Menzel P."/>
            <person name="Gudbergsdottir S.R."/>
            <person name="Slesarev A.I."/>
            <person name="Kadnikov V.V."/>
            <person name="Krogh A."/>
            <person name="Bonch-Osmolovskaya E.A."/>
            <person name="Peng X."/>
            <person name="Kublanov I.V."/>
        </authorList>
    </citation>
    <scope>NUCLEOTIDE SEQUENCE [LARGE SCALE GENOMIC DNA]</scope>
    <source>
        <strain evidence="2 3">R1</strain>
    </source>
</reference>
<gene>
    <name evidence="2" type="ORF">THTE_4393</name>
</gene>